<dbReference type="InterPro" id="IPR019557">
    <property type="entry name" value="AminoTfrase-like_pln_mobile"/>
</dbReference>
<dbReference type="Proteomes" id="UP000250235">
    <property type="component" value="Unassembled WGS sequence"/>
</dbReference>
<dbReference type="EMBL" id="KV024122">
    <property type="protein sequence ID" value="KZV13911.1"/>
    <property type="molecule type" value="Genomic_DNA"/>
</dbReference>
<accession>A0A2Z6ZXX3</accession>
<evidence type="ECO:0000259" key="2">
    <source>
        <dbReference type="Pfam" id="PF10536"/>
    </source>
</evidence>
<evidence type="ECO:0000313" key="4">
    <source>
        <dbReference type="Proteomes" id="UP000250235"/>
    </source>
</evidence>
<reference evidence="3 4" key="1">
    <citation type="journal article" date="2015" name="Proc. Natl. Acad. Sci. U.S.A.">
        <title>The resurrection genome of Boea hygrometrica: A blueprint for survival of dehydration.</title>
        <authorList>
            <person name="Xiao L."/>
            <person name="Yang G."/>
            <person name="Zhang L."/>
            <person name="Yang X."/>
            <person name="Zhao S."/>
            <person name="Ji Z."/>
            <person name="Zhou Q."/>
            <person name="Hu M."/>
            <person name="Wang Y."/>
            <person name="Chen M."/>
            <person name="Xu Y."/>
            <person name="Jin H."/>
            <person name="Xiao X."/>
            <person name="Hu G."/>
            <person name="Bao F."/>
            <person name="Hu Y."/>
            <person name="Wan P."/>
            <person name="Li L."/>
            <person name="Deng X."/>
            <person name="Kuang T."/>
            <person name="Xiang C."/>
            <person name="Zhu J.K."/>
            <person name="Oliver M.J."/>
            <person name="He Y."/>
        </authorList>
    </citation>
    <scope>NUCLEOTIDE SEQUENCE [LARGE SCALE GENOMIC DNA]</scope>
    <source>
        <strain evidence="4">cv. XS01</strain>
    </source>
</reference>
<proteinExistence type="predicted"/>
<keyword evidence="4" id="KW-1185">Reference proteome</keyword>
<organism evidence="3 4">
    <name type="scientific">Dorcoceras hygrometricum</name>
    <dbReference type="NCBI Taxonomy" id="472368"/>
    <lineage>
        <taxon>Eukaryota</taxon>
        <taxon>Viridiplantae</taxon>
        <taxon>Streptophyta</taxon>
        <taxon>Embryophyta</taxon>
        <taxon>Tracheophyta</taxon>
        <taxon>Spermatophyta</taxon>
        <taxon>Magnoliopsida</taxon>
        <taxon>eudicotyledons</taxon>
        <taxon>Gunneridae</taxon>
        <taxon>Pentapetalae</taxon>
        <taxon>asterids</taxon>
        <taxon>lamiids</taxon>
        <taxon>Lamiales</taxon>
        <taxon>Gesneriaceae</taxon>
        <taxon>Didymocarpoideae</taxon>
        <taxon>Trichosporeae</taxon>
        <taxon>Loxocarpinae</taxon>
        <taxon>Dorcoceras</taxon>
    </lineage>
</organism>
<protein>
    <recommendedName>
        <fullName evidence="2">Aminotransferase-like plant mobile domain-containing protein</fullName>
    </recommendedName>
</protein>
<dbReference type="Pfam" id="PF10536">
    <property type="entry name" value="PMD"/>
    <property type="match status" value="1"/>
</dbReference>
<dbReference type="AlphaFoldDB" id="A0A2Z6ZXX3"/>
<dbReference type="OrthoDB" id="914149at2759"/>
<gene>
    <name evidence="3" type="ORF">F511_44824</name>
</gene>
<name>A0A2Z6ZXX3_9LAMI</name>
<evidence type="ECO:0000256" key="1">
    <source>
        <dbReference type="SAM" id="MobiDB-lite"/>
    </source>
</evidence>
<feature type="region of interest" description="Disordered" evidence="1">
    <location>
        <begin position="192"/>
        <end position="215"/>
    </location>
</feature>
<feature type="domain" description="Aminotransferase-like plant mobile" evidence="2">
    <location>
        <begin position="1"/>
        <end position="78"/>
    </location>
</feature>
<sequence length="220" mass="25609">MHRPNRVMRQFKMRQSIPVPALDNDSLHNVTRIGHRNTDWKLYHVDAIRLWNRKFRLVVDGEEHGRSRQIDDEYMPWFERVTVRVRSPTVHGAGYRPLPYDPFVAGQHSMPQNLNFSTPSLDSHQSFPEPFGNVDLYDVFVSQQSSAGTSVPSYVYDTRMTSVHSSVVNTVQHLRPEHDTLHSFVDQDYHTNLGDEDVDLGRGRRKRRPTKCGTGHHLYY</sequence>
<evidence type="ECO:0000313" key="3">
    <source>
        <dbReference type="EMBL" id="KZV13911.1"/>
    </source>
</evidence>